<dbReference type="EMBL" id="JADEVV010000052">
    <property type="protein sequence ID" value="MBE9255185.1"/>
    <property type="molecule type" value="Genomic_DNA"/>
</dbReference>
<dbReference type="SUPFAM" id="SSF51905">
    <property type="entry name" value="FAD/NAD(P)-binding domain"/>
    <property type="match status" value="1"/>
</dbReference>
<name>A0ABR9VV02_9SYNC</name>
<sequence length="684" mass="76415">MTTHCRRTVAAIFLAIFSWPIAPGQASPPRPMDKTVECEILVVGGGLAGTATAYEGLLAGKTVCMTELTDWVGGQLTSQGTAALDERPTQTDKLFYPRGYLELRQRIKDFYGVQNPGKCWVSRSACFLPKDGHDILMAMLEDAEKQGQGTLQWFPNTVIKELVLAPTAPGEEGQEIIQAIAIQHQPAPNAPPLNTKLLSQTIEDSYRYEDSEQLTKTIINFNPPQTNQGRRAPWLVVEATETGELIALADVPYRVGVDPRTYLDPSSSSVEGFAYCTQGFTYTFAMEATAEPQPQPEPDFYQRFIPYYSYDQSRFDFDALFTYRRIWSPDGLGIFEPATPNQPKNRFGVSPARPGEISMQNWLPGNDYTPGTPRDNFVYTREQLQQTGQLEPGGWLGGLRTESLANGEKIALGFYHWLVAGTTDAKLGNNVKKPNPNNRLLTGLDSPMGTEHGLSKFPYIREGRRIIGRPDFIYPNGFEINETDISRQNFKDDFYRENLSPRDYRRLHAELAGIDGLDVLDGTLAPDAVERRQRATMYPDSVGIGHYNIDFHPCYLEYPVEKPGNIERPGERQAHTPSYPFQIPLRAMIPQRIDNLLVVGKTIATSHIAAAAYRVHSFEWSSGAAAGIVAADALQNDYLPYQLVNQTALIANPKLLQLRRKIEDTGNPTAFPNTSIFTSFENWK</sequence>
<evidence type="ECO:0000313" key="3">
    <source>
        <dbReference type="Proteomes" id="UP000658720"/>
    </source>
</evidence>
<proteinExistence type="predicted"/>
<keyword evidence="3" id="KW-1185">Reference proteome</keyword>
<organism evidence="2 3">
    <name type="scientific">Synechocystis salina LEGE 00031</name>
    <dbReference type="NCBI Taxonomy" id="1828736"/>
    <lineage>
        <taxon>Bacteria</taxon>
        <taxon>Bacillati</taxon>
        <taxon>Cyanobacteriota</taxon>
        <taxon>Cyanophyceae</taxon>
        <taxon>Synechococcales</taxon>
        <taxon>Merismopediaceae</taxon>
        <taxon>Synechocystis</taxon>
    </lineage>
</organism>
<dbReference type="PANTHER" id="PTHR42716:SF1">
    <property type="entry name" value="SLL0471 PROTEIN"/>
    <property type="match status" value="1"/>
</dbReference>
<feature type="chain" id="PRO_5047210325" evidence="1">
    <location>
        <begin position="27"/>
        <end position="684"/>
    </location>
</feature>
<accession>A0ABR9VV02</accession>
<gene>
    <name evidence="2" type="ORF">IQ217_15330</name>
</gene>
<dbReference type="Gene3D" id="3.50.50.60">
    <property type="entry name" value="FAD/NAD(P)-binding domain"/>
    <property type="match status" value="1"/>
</dbReference>
<keyword evidence="1" id="KW-0732">Signal</keyword>
<dbReference type="Proteomes" id="UP000658720">
    <property type="component" value="Unassembled WGS sequence"/>
</dbReference>
<evidence type="ECO:0000313" key="2">
    <source>
        <dbReference type="EMBL" id="MBE9255185.1"/>
    </source>
</evidence>
<dbReference type="InterPro" id="IPR036188">
    <property type="entry name" value="FAD/NAD-bd_sf"/>
</dbReference>
<protein>
    <submittedName>
        <fullName evidence="2">FAD-dependent oxidoreductase</fullName>
    </submittedName>
</protein>
<comment type="caution">
    <text evidence="2">The sequence shown here is derived from an EMBL/GenBank/DDBJ whole genome shotgun (WGS) entry which is preliminary data.</text>
</comment>
<evidence type="ECO:0000256" key="1">
    <source>
        <dbReference type="SAM" id="SignalP"/>
    </source>
</evidence>
<dbReference type="Pfam" id="PF12831">
    <property type="entry name" value="FAD_oxidored"/>
    <property type="match status" value="3"/>
</dbReference>
<feature type="signal peptide" evidence="1">
    <location>
        <begin position="1"/>
        <end position="26"/>
    </location>
</feature>
<dbReference type="RefSeq" id="WP_194020612.1">
    <property type="nucleotide sequence ID" value="NZ_JADEVV010000052.1"/>
</dbReference>
<dbReference type="InterPro" id="IPR005288">
    <property type="entry name" value="NadB"/>
</dbReference>
<reference evidence="2 3" key="1">
    <citation type="submission" date="2020-10" db="EMBL/GenBank/DDBJ databases">
        <authorList>
            <person name="Castelo-Branco R."/>
            <person name="Eusebio N."/>
            <person name="Adriana R."/>
            <person name="Vieira A."/>
            <person name="Brugerolle De Fraissinette N."/>
            <person name="Rezende De Castro R."/>
            <person name="Schneider M.P."/>
            <person name="Vasconcelos V."/>
            <person name="Leao P.N."/>
        </authorList>
    </citation>
    <scope>NUCLEOTIDE SEQUENCE [LARGE SCALE GENOMIC DNA]</scope>
    <source>
        <strain evidence="2 3">LEGE 00031</strain>
    </source>
</reference>
<dbReference type="PANTHER" id="PTHR42716">
    <property type="entry name" value="L-ASPARTATE OXIDASE"/>
    <property type="match status" value="1"/>
</dbReference>